<protein>
    <recommendedName>
        <fullName evidence="8">Proline--tRNA ligase</fullName>
        <ecNumber evidence="8">6.1.1.15</ecNumber>
    </recommendedName>
    <alternativeName>
        <fullName evidence="8">Prolyl-tRNA synthetase</fullName>
        <shortName evidence="8">ProRS</shortName>
    </alternativeName>
</protein>
<keyword evidence="4 8" id="KW-0067">ATP-binding</keyword>
<keyword evidence="11" id="KW-1185">Reference proteome</keyword>
<evidence type="ECO:0000256" key="3">
    <source>
        <dbReference type="ARBA" id="ARBA00022741"/>
    </source>
</evidence>
<dbReference type="Gene3D" id="3.30.110.30">
    <property type="entry name" value="C-terminal domain of ProRS"/>
    <property type="match status" value="1"/>
</dbReference>
<gene>
    <name evidence="8 10" type="primary">proS</name>
    <name evidence="10" type="ORF">LQ356_00060</name>
</gene>
<dbReference type="InterPro" id="IPR017449">
    <property type="entry name" value="Pro-tRNA_synth_II"/>
</dbReference>
<dbReference type="SUPFAM" id="SSF52954">
    <property type="entry name" value="Class II aaRS ABD-related"/>
    <property type="match status" value="1"/>
</dbReference>
<dbReference type="Gene3D" id="3.40.50.800">
    <property type="entry name" value="Anticodon-binding domain"/>
    <property type="match status" value="1"/>
</dbReference>
<dbReference type="SUPFAM" id="SSF64586">
    <property type="entry name" value="C-terminal domain of ProRS"/>
    <property type="match status" value="1"/>
</dbReference>
<comment type="subcellular location">
    <subcellularLocation>
        <location evidence="8">Cytoplasm</location>
    </subcellularLocation>
</comment>
<dbReference type="Pfam" id="PF03129">
    <property type="entry name" value="HGTP_anticodon"/>
    <property type="match status" value="1"/>
</dbReference>
<dbReference type="PANTHER" id="PTHR43382:SF2">
    <property type="entry name" value="BIFUNCTIONAL GLUTAMATE_PROLINE--TRNA LIGASE"/>
    <property type="match status" value="1"/>
</dbReference>
<dbReference type="InterPro" id="IPR045864">
    <property type="entry name" value="aa-tRNA-synth_II/BPL/LPL"/>
</dbReference>
<sequence length="476" mass="54844">MKKIEKITLQKEDFASWYTDVIKNGDLMSYGSSKGSIIFKPLSFAIWENIRNTLDKMFKTKNVKNVYLPLLIPESLLQKEKEHVQGFNPELATITEIGGKKLSEKFYVRPTSETLFGEFFKNELNLYNELPLIFNQWANVVRWEKTTNPFLRTREFLWQEGHTIHKTEEEARKLTLEILYIYKNFLKEYLAIPIVEGQKTEHEKFSGAVDTYTIEAMMKDGKALQAGTSHYLGQNFTKAFNVTYKNEENKLVNPYGTSWGTTTRLIGALIMTHGDDHGIIIPPRIAPVQIDILELFSKKDSLVSKISNDIYNVLTKEFRVSIDKSDKNPGFKAANSEIHGTPLRIEIGPNDVKNNQVIFVRRDTLEKITIKIENVFFETQKILEEIQNNLYNNALTRLNNNFSIASNYNEFKKLISEGKWVITLFAGTDQDEVKIKEETGASTRCCPFKTPINISGDKCFYTNKKTKRIVIFAKAY</sequence>
<reference evidence="10" key="1">
    <citation type="submission" date="2021-11" db="EMBL/GenBank/DDBJ databases">
        <title>The first genome sequence of unculturable Mycoplasma faucium obtained by de novo assembly of metagenomic reads.</title>
        <authorList>
            <person name="Sabat A.J."/>
            <person name="Bathoorn E."/>
            <person name="Akkerboom V."/>
            <person name="Friedrich A.W."/>
        </authorList>
    </citation>
    <scope>NUCLEOTIDE SEQUENCE [LARGE SCALE GENOMIC DNA]</scope>
    <source>
        <strain evidence="10">UMCG-MFM1</strain>
    </source>
</reference>
<evidence type="ECO:0000313" key="10">
    <source>
        <dbReference type="EMBL" id="WYM97278.1"/>
    </source>
</evidence>
<organism evidence="10 11">
    <name type="scientific">Metamycoplasma faucium</name>
    <dbReference type="NCBI Taxonomy" id="56142"/>
    <lineage>
        <taxon>Bacteria</taxon>
        <taxon>Bacillati</taxon>
        <taxon>Mycoplasmatota</taxon>
        <taxon>Mycoplasmoidales</taxon>
        <taxon>Metamycoplasmataceae</taxon>
        <taxon>Metamycoplasma</taxon>
    </lineage>
</organism>
<dbReference type="GO" id="GO:0004827">
    <property type="term" value="F:proline-tRNA ligase activity"/>
    <property type="evidence" value="ECO:0007669"/>
    <property type="project" value="UniProtKB-EC"/>
</dbReference>
<comment type="domain">
    <text evidence="8">Consists of three domains: the N-terminal catalytic domain, the anticodon-binding domain and the C-terminal extension.</text>
</comment>
<evidence type="ECO:0000256" key="1">
    <source>
        <dbReference type="ARBA" id="ARBA00022490"/>
    </source>
</evidence>
<evidence type="ECO:0000256" key="5">
    <source>
        <dbReference type="ARBA" id="ARBA00022917"/>
    </source>
</evidence>
<evidence type="ECO:0000259" key="9">
    <source>
        <dbReference type="PROSITE" id="PS50862"/>
    </source>
</evidence>
<evidence type="ECO:0000256" key="2">
    <source>
        <dbReference type="ARBA" id="ARBA00022598"/>
    </source>
</evidence>
<dbReference type="Pfam" id="PF09180">
    <property type="entry name" value="ProRS-C_1"/>
    <property type="match status" value="1"/>
</dbReference>
<evidence type="ECO:0000256" key="6">
    <source>
        <dbReference type="ARBA" id="ARBA00023146"/>
    </source>
</evidence>
<dbReference type="InterPro" id="IPR006195">
    <property type="entry name" value="aa-tRNA-synth_II"/>
</dbReference>
<dbReference type="InterPro" id="IPR033721">
    <property type="entry name" value="ProRS_core_arch_euk"/>
</dbReference>
<proteinExistence type="inferred from homology"/>
<keyword evidence="5 8" id="KW-0648">Protein biosynthesis</keyword>
<dbReference type="Pfam" id="PF00587">
    <property type="entry name" value="tRNA-synt_2b"/>
    <property type="match status" value="1"/>
</dbReference>
<feature type="domain" description="Aminoacyl-transfer RNA synthetases class-II family profile" evidence="9">
    <location>
        <begin position="44"/>
        <end position="282"/>
    </location>
</feature>
<dbReference type="PANTHER" id="PTHR43382">
    <property type="entry name" value="PROLYL-TRNA SYNTHETASE"/>
    <property type="match status" value="1"/>
</dbReference>
<dbReference type="InterPro" id="IPR036621">
    <property type="entry name" value="Anticodon-bd_dom_sf"/>
</dbReference>
<comment type="subunit">
    <text evidence="8">Homodimer.</text>
</comment>
<comment type="similarity">
    <text evidence="8">Belongs to the class-II aminoacyl-tRNA synthetase family. ProS type 3 subfamily.</text>
</comment>
<evidence type="ECO:0000256" key="4">
    <source>
        <dbReference type="ARBA" id="ARBA00022840"/>
    </source>
</evidence>
<keyword evidence="6 8" id="KW-0030">Aminoacyl-tRNA synthetase</keyword>
<dbReference type="NCBIfam" id="TIGR00408">
    <property type="entry name" value="proS_fam_I"/>
    <property type="match status" value="1"/>
</dbReference>
<dbReference type="PROSITE" id="PS50862">
    <property type="entry name" value="AA_TRNA_LIGASE_II"/>
    <property type="match status" value="1"/>
</dbReference>
<evidence type="ECO:0000256" key="7">
    <source>
        <dbReference type="ARBA" id="ARBA00047671"/>
    </source>
</evidence>
<dbReference type="SUPFAM" id="SSF55681">
    <property type="entry name" value="Class II aaRS and biotin synthetases"/>
    <property type="match status" value="1"/>
</dbReference>
<dbReference type="InterPro" id="IPR002314">
    <property type="entry name" value="aa-tRNA-synt_IIb"/>
</dbReference>
<dbReference type="InterPro" id="IPR004154">
    <property type="entry name" value="Anticodon-bd"/>
</dbReference>
<accession>A0ABZ2TN56</accession>
<dbReference type="EC" id="6.1.1.15" evidence="8"/>
<comment type="function">
    <text evidence="8">Catalyzes the attachment of proline to tRNA(Pro) in a two-step reaction: proline is first activated by ATP to form Pro-AMP and then transferred to the acceptor end of tRNA(Pro).</text>
</comment>
<comment type="catalytic activity">
    <reaction evidence="7 8">
        <text>tRNA(Pro) + L-proline + ATP = L-prolyl-tRNA(Pro) + AMP + diphosphate</text>
        <dbReference type="Rhea" id="RHEA:14305"/>
        <dbReference type="Rhea" id="RHEA-COMP:9700"/>
        <dbReference type="Rhea" id="RHEA-COMP:9702"/>
        <dbReference type="ChEBI" id="CHEBI:30616"/>
        <dbReference type="ChEBI" id="CHEBI:33019"/>
        <dbReference type="ChEBI" id="CHEBI:60039"/>
        <dbReference type="ChEBI" id="CHEBI:78442"/>
        <dbReference type="ChEBI" id="CHEBI:78532"/>
        <dbReference type="ChEBI" id="CHEBI:456215"/>
        <dbReference type="EC" id="6.1.1.15"/>
    </reaction>
</comment>
<dbReference type="Proteomes" id="UP001622612">
    <property type="component" value="Chromosome"/>
</dbReference>
<keyword evidence="3 8" id="KW-0547">Nucleotide-binding</keyword>
<evidence type="ECO:0000313" key="11">
    <source>
        <dbReference type="Proteomes" id="UP001622612"/>
    </source>
</evidence>
<dbReference type="InterPro" id="IPR016061">
    <property type="entry name" value="Pro-tRNA_ligase_II_C"/>
</dbReference>
<keyword evidence="2 8" id="KW-0436">Ligase</keyword>
<evidence type="ECO:0000256" key="8">
    <source>
        <dbReference type="HAMAP-Rule" id="MF_01571"/>
    </source>
</evidence>
<name>A0ABZ2TN56_9BACT</name>
<keyword evidence="1 8" id="KW-0963">Cytoplasm</keyword>
<dbReference type="InterPro" id="IPR004499">
    <property type="entry name" value="Pro-tRNA-ligase_IIa_arc-type"/>
</dbReference>
<dbReference type="SMART" id="SM00946">
    <property type="entry name" value="ProRS-C_1"/>
    <property type="match status" value="1"/>
</dbReference>
<dbReference type="RefSeq" id="WP_405311640.1">
    <property type="nucleotide sequence ID" value="NZ_CP088155.1"/>
</dbReference>
<dbReference type="HAMAP" id="MF_01571">
    <property type="entry name" value="Pro_tRNA_synth_type3"/>
    <property type="match status" value="1"/>
</dbReference>
<dbReference type="CDD" id="cd00778">
    <property type="entry name" value="ProRS_core_arch_euk"/>
    <property type="match status" value="1"/>
</dbReference>
<dbReference type="PRINTS" id="PR01046">
    <property type="entry name" value="TRNASYNTHPRO"/>
</dbReference>
<dbReference type="Gene3D" id="3.30.930.10">
    <property type="entry name" value="Bira Bifunctional Protein, Domain 2"/>
    <property type="match status" value="1"/>
</dbReference>
<dbReference type="InterPro" id="IPR002316">
    <property type="entry name" value="Pro-tRNA-ligase_IIa"/>
</dbReference>
<dbReference type="EMBL" id="CP088155">
    <property type="protein sequence ID" value="WYM97278.1"/>
    <property type="molecule type" value="Genomic_DNA"/>
</dbReference>